<name>A0A7Z2ZQF0_9BACL</name>
<dbReference type="EMBL" id="CP051680">
    <property type="protein sequence ID" value="QJD88476.1"/>
    <property type="molecule type" value="Genomic_DNA"/>
</dbReference>
<dbReference type="AlphaFoldDB" id="A0A7Z2ZQF0"/>
<gene>
    <name evidence="3" type="ORF">HH215_34550</name>
</gene>
<dbReference type="PANTHER" id="PTHR42949:SF3">
    <property type="entry name" value="ANAEROBIC GLYCEROL-3-PHOSPHATE DEHYDROGENASE SUBUNIT B"/>
    <property type="match status" value="1"/>
</dbReference>
<dbReference type="InterPro" id="IPR036188">
    <property type="entry name" value="FAD/NAD-bd_sf"/>
</dbReference>
<sequence>MRDALIVGAGPAGLSAAIAAAGSGNGMRITVLDEYPRAGGRLLGQLHQEPDGSWWNGIKEASQLMERALRDGVDIRTGVSVTGLERNGDEGWTVWTNEGLFQAKRLLLATGAAESAIPVPGWTLPGVMSIGAAQVMTNVQRVKVGNRGVVIGMNVLAMAIVSELRLAGIELAAIVLPPKNALSGHASDPNRVFNSLLRFAHMAPNPMFRWGASLIRPSWLQRLVVAGYPGSGLRIWDTPLQLRRSALEIVGTDSVEGVRVAKITPDGRVVAGSERFVEADFVCIAGGLYPLAELAAVAGCPFRYAPQLGGHIPLHAESMRTPLSRLYVAGNITGVESAKVAIAQGAVAGTAMALDDSGGASIALSAELERAISRVKQVRREAVIQFHPDIERFREQMYLEQGTILRYRIN</sequence>
<dbReference type="PRINTS" id="PR00411">
    <property type="entry name" value="PNDRDTASEI"/>
</dbReference>
<proteinExistence type="predicted"/>
<dbReference type="Pfam" id="PF07992">
    <property type="entry name" value="Pyr_redox_2"/>
    <property type="match status" value="1"/>
</dbReference>
<dbReference type="Proteomes" id="UP000502248">
    <property type="component" value="Chromosome"/>
</dbReference>
<evidence type="ECO:0000259" key="2">
    <source>
        <dbReference type="Pfam" id="PF07992"/>
    </source>
</evidence>
<dbReference type="Gene3D" id="3.50.50.60">
    <property type="entry name" value="FAD/NAD(P)-binding domain"/>
    <property type="match status" value="3"/>
</dbReference>
<dbReference type="SUPFAM" id="SSF51905">
    <property type="entry name" value="FAD/NAD(P)-binding domain"/>
    <property type="match status" value="1"/>
</dbReference>
<protein>
    <submittedName>
        <fullName evidence="3">FAD-dependent oxidoreductase</fullName>
    </submittedName>
</protein>
<dbReference type="InterPro" id="IPR023753">
    <property type="entry name" value="FAD/NAD-binding_dom"/>
</dbReference>
<feature type="domain" description="FAD/NAD(P)-binding" evidence="2">
    <location>
        <begin position="3"/>
        <end position="170"/>
    </location>
</feature>
<dbReference type="PANTHER" id="PTHR42949">
    <property type="entry name" value="ANAEROBIC GLYCEROL-3-PHOSPHATE DEHYDROGENASE SUBUNIT B"/>
    <property type="match status" value="1"/>
</dbReference>
<dbReference type="PRINTS" id="PR00368">
    <property type="entry name" value="FADPNR"/>
</dbReference>
<dbReference type="GO" id="GO:0016491">
    <property type="term" value="F:oxidoreductase activity"/>
    <property type="evidence" value="ECO:0007669"/>
    <property type="project" value="UniProtKB-KW"/>
</dbReference>
<dbReference type="KEGG" id="cheb:HH215_34550"/>
<reference evidence="3 4" key="1">
    <citation type="submission" date="2020-04" db="EMBL/GenBank/DDBJ databases">
        <title>Genome sequencing of novel species.</title>
        <authorList>
            <person name="Heo J."/>
            <person name="Kim S.-J."/>
            <person name="Kim J.-S."/>
            <person name="Hong S.-B."/>
            <person name="Kwon S.-W."/>
        </authorList>
    </citation>
    <scope>NUCLEOTIDE SEQUENCE [LARGE SCALE GENOMIC DNA]</scope>
    <source>
        <strain evidence="3 4">MFER-1</strain>
    </source>
</reference>
<organism evidence="3 4">
    <name type="scientific">Cohnella herbarum</name>
    <dbReference type="NCBI Taxonomy" id="2728023"/>
    <lineage>
        <taxon>Bacteria</taxon>
        <taxon>Bacillati</taxon>
        <taxon>Bacillota</taxon>
        <taxon>Bacilli</taxon>
        <taxon>Bacillales</taxon>
        <taxon>Paenibacillaceae</taxon>
        <taxon>Cohnella</taxon>
    </lineage>
</organism>
<keyword evidence="4" id="KW-1185">Reference proteome</keyword>
<accession>A0A7Z2ZQF0</accession>
<evidence type="ECO:0000256" key="1">
    <source>
        <dbReference type="ARBA" id="ARBA00023002"/>
    </source>
</evidence>
<evidence type="ECO:0000313" key="3">
    <source>
        <dbReference type="EMBL" id="QJD88476.1"/>
    </source>
</evidence>
<dbReference type="InterPro" id="IPR051691">
    <property type="entry name" value="Metab_Enz_Cyan_OpOx_G3PDH"/>
</dbReference>
<keyword evidence="1" id="KW-0560">Oxidoreductase</keyword>
<dbReference type="RefSeq" id="WP_169284709.1">
    <property type="nucleotide sequence ID" value="NZ_CP051680.1"/>
</dbReference>
<evidence type="ECO:0000313" key="4">
    <source>
        <dbReference type="Proteomes" id="UP000502248"/>
    </source>
</evidence>